<keyword evidence="2" id="KW-1185">Reference proteome</keyword>
<comment type="caution">
    <text evidence="1">The sequence shown here is derived from an EMBL/GenBank/DDBJ whole genome shotgun (WGS) entry which is preliminary data.</text>
</comment>
<proteinExistence type="predicted"/>
<name>A0ABQ4QQ18_9HYPH</name>
<protein>
    <submittedName>
        <fullName evidence="1">Uncharacterized protein</fullName>
    </submittedName>
</protein>
<sequence length="58" mass="6330">MPKPAQFEVMLDACLAAYELIKESGTPEAEALMRLVLFQIGLELARGPATGRTTHNDN</sequence>
<reference evidence="1 2" key="1">
    <citation type="journal article" date="2021" name="Front. Microbiol.">
        <title>Comprehensive Comparative Genomics and Phenotyping of Methylobacterium Species.</title>
        <authorList>
            <person name="Alessa O."/>
            <person name="Ogura Y."/>
            <person name="Fujitani Y."/>
            <person name="Takami H."/>
            <person name="Hayashi T."/>
            <person name="Sahin N."/>
            <person name="Tani A."/>
        </authorList>
    </citation>
    <scope>NUCLEOTIDE SEQUENCE [LARGE SCALE GENOMIC DNA]</scope>
    <source>
        <strain evidence="1 2">DSM 23679</strain>
    </source>
</reference>
<accession>A0ABQ4QQ18</accession>
<organism evidence="1 2">
    <name type="scientific">Methylobacterium cerastii</name>
    <dbReference type="NCBI Taxonomy" id="932741"/>
    <lineage>
        <taxon>Bacteria</taxon>
        <taxon>Pseudomonadati</taxon>
        <taxon>Pseudomonadota</taxon>
        <taxon>Alphaproteobacteria</taxon>
        <taxon>Hyphomicrobiales</taxon>
        <taxon>Methylobacteriaceae</taxon>
        <taxon>Methylobacterium</taxon>
    </lineage>
</organism>
<dbReference type="Proteomes" id="UP001055117">
    <property type="component" value="Unassembled WGS sequence"/>
</dbReference>
<dbReference type="EMBL" id="BPQG01000119">
    <property type="protein sequence ID" value="GJD47156.1"/>
    <property type="molecule type" value="Genomic_DNA"/>
</dbReference>
<evidence type="ECO:0000313" key="2">
    <source>
        <dbReference type="Proteomes" id="UP001055117"/>
    </source>
</evidence>
<evidence type="ECO:0000313" key="1">
    <source>
        <dbReference type="EMBL" id="GJD47156.1"/>
    </source>
</evidence>
<gene>
    <name evidence="1" type="ORF">AFCDBAGC_5042</name>
</gene>
<dbReference type="RefSeq" id="WP_187277359.1">
    <property type="nucleotide sequence ID" value="NZ_BPQG01000119.1"/>
</dbReference>